<evidence type="ECO:0000313" key="12">
    <source>
        <dbReference type="EnsemblMetazoa" id="XP_038070380.1"/>
    </source>
</evidence>
<evidence type="ECO:0000256" key="8">
    <source>
        <dbReference type="SAM" id="MobiDB-lite"/>
    </source>
</evidence>
<feature type="transmembrane region" description="Helical" evidence="9">
    <location>
        <begin position="894"/>
        <end position="916"/>
    </location>
</feature>
<evidence type="ECO:0000256" key="7">
    <source>
        <dbReference type="PROSITE-ProRule" id="PRU00461"/>
    </source>
</evidence>
<dbReference type="SUPFAM" id="SSF101898">
    <property type="entry name" value="NHL repeat"/>
    <property type="match status" value="1"/>
</dbReference>
<dbReference type="Pfam" id="PF00084">
    <property type="entry name" value="Sushi"/>
    <property type="match status" value="2"/>
</dbReference>
<dbReference type="SUPFAM" id="SSF57535">
    <property type="entry name" value="Complement control module/SCR domain"/>
    <property type="match status" value="2"/>
</dbReference>
<evidence type="ECO:0000256" key="3">
    <source>
        <dbReference type="ARBA" id="ARBA00022737"/>
    </source>
</evidence>
<dbReference type="AlphaFoldDB" id="A0A914B203"/>
<feature type="domain" description="Sushi" evidence="11">
    <location>
        <begin position="823"/>
        <end position="887"/>
    </location>
</feature>
<dbReference type="PANTHER" id="PTHR24273:SF32">
    <property type="entry name" value="HYALIN"/>
    <property type="match status" value="1"/>
</dbReference>
<evidence type="ECO:0000256" key="1">
    <source>
        <dbReference type="ARBA" id="ARBA00022536"/>
    </source>
</evidence>
<keyword evidence="9" id="KW-1133">Transmembrane helix</keyword>
<name>A0A914B203_PATMI</name>
<keyword evidence="6" id="KW-0768">Sushi</keyword>
<evidence type="ECO:0000313" key="13">
    <source>
        <dbReference type="Proteomes" id="UP000887568"/>
    </source>
</evidence>
<feature type="domain" description="HYR" evidence="10">
    <location>
        <begin position="675"/>
        <end position="757"/>
    </location>
</feature>
<feature type="domain" description="HYR" evidence="10">
    <location>
        <begin position="338"/>
        <end position="422"/>
    </location>
</feature>
<dbReference type="GeneID" id="119739480"/>
<reference evidence="12" key="1">
    <citation type="submission" date="2022-11" db="UniProtKB">
        <authorList>
            <consortium name="EnsemblMetazoa"/>
        </authorList>
    </citation>
    <scope>IDENTIFICATION</scope>
</reference>
<feature type="domain" description="Sushi" evidence="11">
    <location>
        <begin position="757"/>
        <end position="818"/>
    </location>
</feature>
<feature type="disulfide bond" evidence="6">
    <location>
        <begin position="789"/>
        <end position="816"/>
    </location>
</feature>
<feature type="compositionally biased region" description="Polar residues" evidence="8">
    <location>
        <begin position="448"/>
        <end position="477"/>
    </location>
</feature>
<accession>A0A914B203</accession>
<dbReference type="InterPro" id="IPR000033">
    <property type="entry name" value="LDLR_classB_rpt"/>
</dbReference>
<proteinExistence type="predicted"/>
<comment type="caution">
    <text evidence="6">Lacks conserved residue(s) required for the propagation of feature annotation.</text>
</comment>
<feature type="compositionally biased region" description="Pro residues" evidence="8">
    <location>
        <begin position="981"/>
        <end position="995"/>
    </location>
</feature>
<evidence type="ECO:0000259" key="11">
    <source>
        <dbReference type="PROSITE" id="PS50923"/>
    </source>
</evidence>
<sequence>MPWLQKWHLSLCIKLVPTKSVFFFRVPVLRLFHYCSHDLPNTSTMPRLLVPGAFGFLTGLALLVSSCTFVEAAAFALIADLNNGTIYKGSLERSLADLAPLPLSGVTRPVAVDYDPVDGMVYWTDQGPDPKICRAHMDGRNQTIVVRDLHEPGGLALDITSRMLYWTDASLAHIGRARMDGTGSKEIFFSESHYSPKGIVINLVHRYIFWSDIGDNPRIERADLDGRNRTIIVEGGLNWPSSVTIDLAGNSLYWIDAGHDIIETSDISGNNRRIVANLTVHSVTYPFDLAVYADYVYWTGWLMSPTLLRAHLDGRDEETFGPSVFQMPGGIHIQEVEADTTPPVVSGCPTAAIEATVPLGTTATTVTWTPPTATDGPGVLVTTSSNYSPGHRFNLGMTTVRYTFADVAGNQAFCDFVVSVIAIDSINPTISCQADIVRYVRSSSQNVTVSWPSPTATDDSGVQPSVTSNPDYPTPSGSFGVGQHTITYTARDEARNEASCTVTINIVVDTQAPTITGCHRTTAVLQPGSSSVAVWWTEPIAMDDNGVVNTTQTHEPGDMFTEGHTQVTYTFADLAGNRASCTFNVTVSRADETDPVISCSAGIVRYVRRSSQHVTVSWPSPTATDDSGVQPTVTSTPNYPTQSGSFGVGQHSVTYTAQDAAGNEASCTVGIDITLDSQAPTITGCPNDITAVLPPGNSSVAVQWTKPVASDDNGQSNVTQNHRPGDLFTRGDTDVTYTFTDQAGNQASCTFTVTAVAGCVVTPDQLGHLEVVSGQKTVYLPGESVQFACPAGYQLSGSANRICLSDFSWSGEPAVCQPQVVDTTCTAPPTLKHVTVAEGQDHVFKPGELATFTCSDDFVVTGTDRHYAQRVCQSDGSWSSKPVECSPVDDVGKVAVGAAAGGVVCVVIFLLVFLIIRRWKKNNNRRTGRAPDIALIPSVNTYNDTHAYEIPAPVYETTIGGAAAAAGAAGATEYEVNLKVPLPPTPPPPNGPPPSYDYVPGNWPGNRPPTYMEVK</sequence>
<dbReference type="InterPro" id="IPR000436">
    <property type="entry name" value="Sushi_SCR_CCP_dom"/>
</dbReference>
<keyword evidence="5" id="KW-0325">Glycoprotein</keyword>
<feature type="compositionally biased region" description="Polar residues" evidence="8">
    <location>
        <begin position="712"/>
        <end position="722"/>
    </location>
</feature>
<dbReference type="OMA" id="SCTFVEA"/>
<evidence type="ECO:0000256" key="6">
    <source>
        <dbReference type="PROSITE-ProRule" id="PRU00302"/>
    </source>
</evidence>
<dbReference type="EnsemblMetazoa" id="XM_038214452.1">
    <property type="protein sequence ID" value="XP_038070380.1"/>
    <property type="gene ID" value="LOC119739480"/>
</dbReference>
<dbReference type="Pfam" id="PF02494">
    <property type="entry name" value="HYR"/>
    <property type="match status" value="5"/>
</dbReference>
<dbReference type="SMART" id="SM00032">
    <property type="entry name" value="CCP"/>
    <property type="match status" value="2"/>
</dbReference>
<feature type="domain" description="HYR" evidence="10">
    <location>
        <begin position="508"/>
        <end position="589"/>
    </location>
</feature>
<keyword evidence="4 6" id="KW-1015">Disulfide bond</keyword>
<organism evidence="12 13">
    <name type="scientific">Patiria miniata</name>
    <name type="common">Bat star</name>
    <name type="synonym">Asterina miniata</name>
    <dbReference type="NCBI Taxonomy" id="46514"/>
    <lineage>
        <taxon>Eukaryota</taxon>
        <taxon>Metazoa</taxon>
        <taxon>Echinodermata</taxon>
        <taxon>Eleutherozoa</taxon>
        <taxon>Asterozoa</taxon>
        <taxon>Asteroidea</taxon>
        <taxon>Valvatacea</taxon>
        <taxon>Valvatida</taxon>
        <taxon>Asterinidae</taxon>
        <taxon>Patiria</taxon>
    </lineage>
</organism>
<dbReference type="PROSITE" id="PS50825">
    <property type="entry name" value="HYR"/>
    <property type="match status" value="5"/>
</dbReference>
<feature type="repeat" description="LDL-receptor class B" evidence="7">
    <location>
        <begin position="162"/>
        <end position="205"/>
    </location>
</feature>
<protein>
    <submittedName>
        <fullName evidence="12">Uncharacterized protein</fullName>
    </submittedName>
</protein>
<dbReference type="Gene3D" id="2.10.70.10">
    <property type="entry name" value="Complement Module, domain 1"/>
    <property type="match status" value="2"/>
</dbReference>
<feature type="region of interest" description="Disordered" evidence="8">
    <location>
        <begin position="448"/>
        <end position="479"/>
    </location>
</feature>
<dbReference type="Pfam" id="PF00058">
    <property type="entry name" value="Ldl_recept_b"/>
    <property type="match status" value="2"/>
</dbReference>
<dbReference type="Gene3D" id="2.120.10.30">
    <property type="entry name" value="TolB, C-terminal domain"/>
    <property type="match status" value="1"/>
</dbReference>
<keyword evidence="9" id="KW-0812">Transmembrane</keyword>
<feature type="repeat" description="LDL-receptor class B" evidence="7">
    <location>
        <begin position="119"/>
        <end position="161"/>
    </location>
</feature>
<dbReference type="PROSITE" id="PS50923">
    <property type="entry name" value="SUSHI"/>
    <property type="match status" value="2"/>
</dbReference>
<dbReference type="Proteomes" id="UP000887568">
    <property type="component" value="Unplaced"/>
</dbReference>
<feature type="domain" description="HYR" evidence="10">
    <location>
        <begin position="423"/>
        <end position="507"/>
    </location>
</feature>
<feature type="region of interest" description="Disordered" evidence="8">
    <location>
        <begin position="708"/>
        <end position="729"/>
    </location>
</feature>
<evidence type="ECO:0000259" key="10">
    <source>
        <dbReference type="PROSITE" id="PS50825"/>
    </source>
</evidence>
<feature type="repeat" description="LDL-receptor class B" evidence="7">
    <location>
        <begin position="250"/>
        <end position="295"/>
    </location>
</feature>
<dbReference type="OrthoDB" id="10064599at2759"/>
<dbReference type="InterPro" id="IPR035976">
    <property type="entry name" value="Sushi/SCR/CCP_sf"/>
</dbReference>
<evidence type="ECO:0000256" key="9">
    <source>
        <dbReference type="SAM" id="Phobius"/>
    </source>
</evidence>
<dbReference type="InterPro" id="IPR011042">
    <property type="entry name" value="6-blade_b-propeller_TolB-like"/>
</dbReference>
<keyword evidence="9" id="KW-0472">Membrane</keyword>
<dbReference type="PROSITE" id="PS51120">
    <property type="entry name" value="LDLRB"/>
    <property type="match status" value="4"/>
</dbReference>
<dbReference type="InterPro" id="IPR003410">
    <property type="entry name" value="HYR_dom"/>
</dbReference>
<dbReference type="InterPro" id="IPR013783">
    <property type="entry name" value="Ig-like_fold"/>
</dbReference>
<feature type="repeat" description="LDL-receptor class B" evidence="7">
    <location>
        <begin position="206"/>
        <end position="249"/>
    </location>
</feature>
<dbReference type="RefSeq" id="XP_038070380.1">
    <property type="nucleotide sequence ID" value="XM_038214452.1"/>
</dbReference>
<keyword evidence="3" id="KW-0677">Repeat</keyword>
<keyword evidence="13" id="KW-1185">Reference proteome</keyword>
<dbReference type="PANTHER" id="PTHR24273">
    <property type="entry name" value="FI04643P-RELATED"/>
    <property type="match status" value="1"/>
</dbReference>
<dbReference type="Gene3D" id="2.60.40.10">
    <property type="entry name" value="Immunoglobulins"/>
    <property type="match status" value="1"/>
</dbReference>
<dbReference type="FunFam" id="2.120.10.30:FF:000241">
    <property type="entry name" value="Low-density lipoprotein receptor-related protein 6"/>
    <property type="match status" value="1"/>
</dbReference>
<evidence type="ECO:0000256" key="2">
    <source>
        <dbReference type="ARBA" id="ARBA00022729"/>
    </source>
</evidence>
<evidence type="ECO:0000256" key="5">
    <source>
        <dbReference type="ARBA" id="ARBA00023180"/>
    </source>
</evidence>
<feature type="region of interest" description="Disordered" evidence="8">
    <location>
        <begin position="979"/>
        <end position="1015"/>
    </location>
</feature>
<evidence type="ECO:0000256" key="4">
    <source>
        <dbReference type="ARBA" id="ARBA00023157"/>
    </source>
</evidence>
<keyword evidence="2" id="KW-0732">Signal</keyword>
<feature type="domain" description="HYR" evidence="10">
    <location>
        <begin position="590"/>
        <end position="674"/>
    </location>
</feature>
<dbReference type="SMART" id="SM00135">
    <property type="entry name" value="LY"/>
    <property type="match status" value="5"/>
</dbReference>
<keyword evidence="1" id="KW-0245">EGF-like domain</keyword>
<dbReference type="CDD" id="cd00033">
    <property type="entry name" value="CCP"/>
    <property type="match status" value="2"/>
</dbReference>